<sequence>MNPPNRPGFSLNSLSTKAKVGIGCGGFFALMFITASCAAVVDTLVNGAPEEEPPVAEASQSPEPEPEAPAEEETEEAPEPETSLVEDVETQAVTTLGPGADGEREPREWWDLITGWEEGEPGEILVNTSLPDNSPYVNGEDGQTSYDVAYEICAAVANLKAFDLEDIERVSVRDESEVGIRGCEPLL</sequence>
<evidence type="ECO:0000313" key="3">
    <source>
        <dbReference type="EMBL" id="USY21123.1"/>
    </source>
</evidence>
<proteinExistence type="predicted"/>
<dbReference type="EMBL" id="CP099837">
    <property type="protein sequence ID" value="USY21123.1"/>
    <property type="molecule type" value="Genomic_DNA"/>
</dbReference>
<dbReference type="RefSeq" id="WP_254420070.1">
    <property type="nucleotide sequence ID" value="NZ_BAAAJB010000020.1"/>
</dbReference>
<evidence type="ECO:0000313" key="4">
    <source>
        <dbReference type="Proteomes" id="UP001055940"/>
    </source>
</evidence>
<reference evidence="3" key="1">
    <citation type="submission" date="2022-06" db="EMBL/GenBank/DDBJ databases">
        <authorList>
            <person name="Ping M."/>
        </authorList>
    </citation>
    <scope>NUCLEOTIDE SEQUENCE</scope>
    <source>
        <strain evidence="3">JCM11759T</strain>
    </source>
</reference>
<protein>
    <submittedName>
        <fullName evidence="3">Uncharacterized protein</fullName>
    </submittedName>
</protein>
<gene>
    <name evidence="3" type="ORF">NE857_05635</name>
</gene>
<keyword evidence="4" id="KW-1185">Reference proteome</keyword>
<keyword evidence="2" id="KW-1133">Transmembrane helix</keyword>
<keyword evidence="2" id="KW-0472">Membrane</keyword>
<evidence type="ECO:0000256" key="1">
    <source>
        <dbReference type="SAM" id="MobiDB-lite"/>
    </source>
</evidence>
<evidence type="ECO:0000256" key="2">
    <source>
        <dbReference type="SAM" id="Phobius"/>
    </source>
</evidence>
<keyword evidence="2" id="KW-0812">Transmembrane</keyword>
<accession>A0ABY5DCA1</accession>
<name>A0ABY5DCA1_9ACTN</name>
<dbReference type="Proteomes" id="UP001055940">
    <property type="component" value="Chromosome"/>
</dbReference>
<feature type="transmembrane region" description="Helical" evidence="2">
    <location>
        <begin position="20"/>
        <end position="41"/>
    </location>
</feature>
<feature type="compositionally biased region" description="Acidic residues" evidence="1">
    <location>
        <begin position="64"/>
        <end position="89"/>
    </location>
</feature>
<feature type="region of interest" description="Disordered" evidence="1">
    <location>
        <begin position="50"/>
        <end position="107"/>
    </location>
</feature>
<organism evidence="3 4">
    <name type="scientific">Nocardiopsis exhalans</name>
    <dbReference type="NCBI Taxonomy" id="163604"/>
    <lineage>
        <taxon>Bacteria</taxon>
        <taxon>Bacillati</taxon>
        <taxon>Actinomycetota</taxon>
        <taxon>Actinomycetes</taxon>
        <taxon>Streptosporangiales</taxon>
        <taxon>Nocardiopsidaceae</taxon>
        <taxon>Nocardiopsis</taxon>
    </lineage>
</organism>